<feature type="domain" description="Virulence factor membrane-bound polymerase C-terminal" evidence="8">
    <location>
        <begin position="395"/>
        <end position="557"/>
    </location>
</feature>
<evidence type="ECO:0000256" key="2">
    <source>
        <dbReference type="ARBA" id="ARBA00022692"/>
    </source>
</evidence>
<keyword evidence="11" id="KW-1185">Reference proteome</keyword>
<dbReference type="EMBL" id="VZPB01000035">
    <property type="protein sequence ID" value="KAB0579893.1"/>
    <property type="molecule type" value="Genomic_DNA"/>
</dbReference>
<dbReference type="Pfam" id="PF15864">
    <property type="entry name" value="PglL_A"/>
    <property type="match status" value="1"/>
</dbReference>
<dbReference type="Pfam" id="PF11846">
    <property type="entry name" value="Wzy_C_2"/>
    <property type="match status" value="1"/>
</dbReference>
<feature type="transmembrane region" description="Helical" evidence="5">
    <location>
        <begin position="140"/>
        <end position="161"/>
    </location>
</feature>
<feature type="transmembrane region" description="Helical" evidence="5">
    <location>
        <begin position="262"/>
        <end position="281"/>
    </location>
</feature>
<feature type="transmembrane region" description="Helical" evidence="5">
    <location>
        <begin position="358"/>
        <end position="378"/>
    </location>
</feature>
<comment type="caution">
    <text evidence="10">The sequence shown here is derived from an EMBL/GenBank/DDBJ whole genome shotgun (WGS) entry which is preliminary data.</text>
</comment>
<organism evidence="10 11">
    <name type="scientific">Ideonella dechloratans</name>
    <dbReference type="NCBI Taxonomy" id="36863"/>
    <lineage>
        <taxon>Bacteria</taxon>
        <taxon>Pseudomonadati</taxon>
        <taxon>Pseudomonadota</taxon>
        <taxon>Betaproteobacteria</taxon>
        <taxon>Burkholderiales</taxon>
        <taxon>Sphaerotilaceae</taxon>
        <taxon>Ideonella</taxon>
    </lineage>
</organism>
<dbReference type="Proteomes" id="UP000430120">
    <property type="component" value="Unassembled WGS sequence"/>
</dbReference>
<feature type="chain" id="PRO_5024926655" evidence="6">
    <location>
        <begin position="26"/>
        <end position="599"/>
    </location>
</feature>
<proteinExistence type="predicted"/>
<feature type="transmembrane region" description="Helical" evidence="5">
    <location>
        <begin position="60"/>
        <end position="81"/>
    </location>
</feature>
<gene>
    <name evidence="10" type="ORF">F7Q92_14125</name>
</gene>
<dbReference type="PANTHER" id="PTHR37422:SF21">
    <property type="entry name" value="EXOQ-LIKE PROTEIN"/>
    <property type="match status" value="1"/>
</dbReference>
<evidence type="ECO:0000256" key="6">
    <source>
        <dbReference type="SAM" id="SignalP"/>
    </source>
</evidence>
<feature type="transmembrane region" description="Helical" evidence="5">
    <location>
        <begin position="413"/>
        <end position="429"/>
    </location>
</feature>
<evidence type="ECO:0000259" key="7">
    <source>
        <dbReference type="Pfam" id="PF04932"/>
    </source>
</evidence>
<dbReference type="Pfam" id="PF04932">
    <property type="entry name" value="Wzy_C"/>
    <property type="match status" value="1"/>
</dbReference>
<feature type="domain" description="Protein glycosylation ligase" evidence="9">
    <location>
        <begin position="179"/>
        <end position="201"/>
    </location>
</feature>
<dbReference type="OrthoDB" id="4448at2"/>
<evidence type="ECO:0000256" key="5">
    <source>
        <dbReference type="SAM" id="Phobius"/>
    </source>
</evidence>
<dbReference type="RefSeq" id="WP_151124771.1">
    <property type="nucleotide sequence ID" value="NZ_CP088081.1"/>
</dbReference>
<feature type="signal peptide" evidence="6">
    <location>
        <begin position="1"/>
        <end position="25"/>
    </location>
</feature>
<name>A0A643FDB7_IDEDE</name>
<keyword evidence="4 5" id="KW-0472">Membrane</keyword>
<evidence type="ECO:0000256" key="1">
    <source>
        <dbReference type="ARBA" id="ARBA00004141"/>
    </source>
</evidence>
<feature type="domain" description="O-antigen ligase-related" evidence="7">
    <location>
        <begin position="223"/>
        <end position="366"/>
    </location>
</feature>
<dbReference type="AlphaFoldDB" id="A0A643FDB7"/>
<dbReference type="PANTHER" id="PTHR37422">
    <property type="entry name" value="TEICHURONIC ACID BIOSYNTHESIS PROTEIN TUAE"/>
    <property type="match status" value="1"/>
</dbReference>
<evidence type="ECO:0000259" key="8">
    <source>
        <dbReference type="Pfam" id="PF11846"/>
    </source>
</evidence>
<keyword evidence="3 5" id="KW-1133">Transmembrane helix</keyword>
<evidence type="ECO:0000313" key="11">
    <source>
        <dbReference type="Proteomes" id="UP000430120"/>
    </source>
</evidence>
<accession>A0A643FDB7</accession>
<sequence length="599" mass="64160">MQTTRLTLHMQFTALLALTAPSLLAVNVSPSTTLLNQLLAVGGWGALIACLPVRPGRGAWSAVTMPLTVLAVLVVEALWSWHSGLPSSLALSAIAMMVCAGTVLWAAQASVRQDGPEARGANSDVDAEADGAGGPLLQPVLAALLMAGVLSSVIALLQVFAPQWTDGEWIARSGLPGRAVGNLRQPNHLSTLILFGLIALVPLVEAGRVWGLRLHRGLALALGLLMIEAVVLTASRTGMVATLLLAGWGLLDKGLSRRTRIALVAVPVVYGLCWLGMAGWARESSHVFGGEARLAEKDLSSSRGAIWKNTVSLIAAQPWTGVGWGEFNFAWTLTAFPDRPVAFFDHTHNLLLQFAVELGLPVAALLSTLLVATLVLALRRSRAQPAEAGVAARAALVMVLLAGLHSLLEYPLWYAYFLLPTAWALGHALRRPPVLRQEVLSVTPPSAWAPRLAGALMTAGALFALQDYYRVVLIYQPGDATTSLAERIRDGQHSVFFSYQADYALATTTEPPAQALGAFETATHALLDTRLMMAWARALDGSGHPDEARTLAQRLREFRNPAADDFFAVCEDETQIPRPFQCEAPAHVVPWRGFMPAKD</sequence>
<dbReference type="InterPro" id="IPR021797">
    <property type="entry name" value="Wzy_C_2"/>
</dbReference>
<keyword evidence="6" id="KW-0732">Signal</keyword>
<dbReference type="InterPro" id="IPR031726">
    <property type="entry name" value="PglL_A"/>
</dbReference>
<evidence type="ECO:0000259" key="9">
    <source>
        <dbReference type="Pfam" id="PF15864"/>
    </source>
</evidence>
<keyword evidence="2 5" id="KW-0812">Transmembrane</keyword>
<evidence type="ECO:0000313" key="10">
    <source>
        <dbReference type="EMBL" id="KAB0579893.1"/>
    </source>
</evidence>
<feature type="transmembrane region" description="Helical" evidence="5">
    <location>
        <begin position="189"/>
        <end position="207"/>
    </location>
</feature>
<feature type="transmembrane region" description="Helical" evidence="5">
    <location>
        <begin position="87"/>
        <end position="107"/>
    </location>
</feature>
<dbReference type="GO" id="GO:0016020">
    <property type="term" value="C:membrane"/>
    <property type="evidence" value="ECO:0007669"/>
    <property type="project" value="UniProtKB-SubCell"/>
</dbReference>
<dbReference type="InterPro" id="IPR051533">
    <property type="entry name" value="WaaL-like"/>
</dbReference>
<evidence type="ECO:0000256" key="4">
    <source>
        <dbReference type="ARBA" id="ARBA00023136"/>
    </source>
</evidence>
<feature type="transmembrane region" description="Helical" evidence="5">
    <location>
        <begin position="390"/>
        <end position="407"/>
    </location>
</feature>
<reference evidence="10 11" key="1">
    <citation type="submission" date="2019-09" db="EMBL/GenBank/DDBJ databases">
        <title>Draft genome sequences of 48 bacterial type strains from the CCUG.</title>
        <authorList>
            <person name="Tunovic T."/>
            <person name="Pineiro-Iglesias B."/>
            <person name="Unosson C."/>
            <person name="Inganas E."/>
            <person name="Ohlen M."/>
            <person name="Cardew S."/>
            <person name="Jensie-Markopoulos S."/>
            <person name="Salva-Serra F."/>
            <person name="Jaen-Luchoro D."/>
            <person name="Karlsson R."/>
            <person name="Svensson-Stadler L."/>
            <person name="Chun J."/>
            <person name="Moore E."/>
        </authorList>
    </citation>
    <scope>NUCLEOTIDE SEQUENCE [LARGE SCALE GENOMIC DNA]</scope>
    <source>
        <strain evidence="10 11">CCUG 30977</strain>
    </source>
</reference>
<protein>
    <submittedName>
        <fullName evidence="10">Polymerase</fullName>
    </submittedName>
</protein>
<dbReference type="InterPro" id="IPR007016">
    <property type="entry name" value="O-antigen_ligase-rel_domated"/>
</dbReference>
<evidence type="ECO:0000256" key="3">
    <source>
        <dbReference type="ARBA" id="ARBA00022989"/>
    </source>
</evidence>
<comment type="subcellular location">
    <subcellularLocation>
        <location evidence="1">Membrane</location>
        <topology evidence="1">Multi-pass membrane protein</topology>
    </subcellularLocation>
</comment>